<feature type="transmembrane region" description="Helical" evidence="4">
    <location>
        <begin position="103"/>
        <end position="124"/>
    </location>
</feature>
<gene>
    <name evidence="6" type="ORF">D4764_04G0000800</name>
</gene>
<dbReference type="AlphaFoldDB" id="A0A5C6N1H3"/>
<evidence type="ECO:0000256" key="4">
    <source>
        <dbReference type="SAM" id="Phobius"/>
    </source>
</evidence>
<dbReference type="Gene3D" id="2.60.40.10">
    <property type="entry name" value="Immunoglobulins"/>
    <property type="match status" value="1"/>
</dbReference>
<accession>A0A5C6N1H3</accession>
<evidence type="ECO:0000259" key="5">
    <source>
        <dbReference type="Pfam" id="PF22705"/>
    </source>
</evidence>
<evidence type="ECO:0000256" key="2">
    <source>
        <dbReference type="ARBA" id="ARBA00023136"/>
    </source>
</evidence>
<feature type="domain" description="Butyrophilin subfamily 3 member A2-like Ig-C" evidence="5">
    <location>
        <begin position="9"/>
        <end position="80"/>
    </location>
</feature>
<reference evidence="6 7" key="1">
    <citation type="submission" date="2019-04" db="EMBL/GenBank/DDBJ databases">
        <title>Chromosome genome assembly for Takifugu flavidus.</title>
        <authorList>
            <person name="Xiao S."/>
        </authorList>
    </citation>
    <scope>NUCLEOTIDE SEQUENCE [LARGE SCALE GENOMIC DNA]</scope>
    <source>
        <strain evidence="6">HTHZ2018</strain>
        <tissue evidence="6">Muscle</tissue>
    </source>
</reference>
<protein>
    <recommendedName>
        <fullName evidence="5">Butyrophilin subfamily 3 member A2-like Ig-C domain-containing protein</fullName>
    </recommendedName>
</protein>
<dbReference type="InterPro" id="IPR013783">
    <property type="entry name" value="Ig-like_fold"/>
</dbReference>
<dbReference type="Pfam" id="PF22705">
    <property type="entry name" value="C2-set_3"/>
    <property type="match status" value="1"/>
</dbReference>
<proteinExistence type="predicted"/>
<evidence type="ECO:0000256" key="3">
    <source>
        <dbReference type="ARBA" id="ARBA00023319"/>
    </source>
</evidence>
<keyword evidence="4" id="KW-1133">Transmembrane helix</keyword>
<comment type="caution">
    <text evidence="6">The sequence shown here is derived from an EMBL/GenBank/DDBJ whole genome shotgun (WGS) entry which is preliminary data.</text>
</comment>
<comment type="subcellular location">
    <subcellularLocation>
        <location evidence="1">Membrane</location>
    </subcellularLocation>
</comment>
<organism evidence="6 7">
    <name type="scientific">Takifugu flavidus</name>
    <name type="common">sansaifugu</name>
    <dbReference type="NCBI Taxonomy" id="433684"/>
    <lineage>
        <taxon>Eukaryota</taxon>
        <taxon>Metazoa</taxon>
        <taxon>Chordata</taxon>
        <taxon>Craniata</taxon>
        <taxon>Vertebrata</taxon>
        <taxon>Euteleostomi</taxon>
        <taxon>Actinopterygii</taxon>
        <taxon>Neopterygii</taxon>
        <taxon>Teleostei</taxon>
        <taxon>Neoteleostei</taxon>
        <taxon>Acanthomorphata</taxon>
        <taxon>Eupercaria</taxon>
        <taxon>Tetraodontiformes</taxon>
        <taxon>Tetradontoidea</taxon>
        <taxon>Tetraodontidae</taxon>
        <taxon>Takifugu</taxon>
    </lineage>
</organism>
<dbReference type="Proteomes" id="UP000324091">
    <property type="component" value="Chromosome 4"/>
</dbReference>
<dbReference type="InterPro" id="IPR053896">
    <property type="entry name" value="BTN3A2-like_Ig-C"/>
</dbReference>
<keyword evidence="2 4" id="KW-0472">Membrane</keyword>
<sequence length="157" mass="16748">MLTGACPEPLIRIVDGGPDWALLECEVKGAHTRPAVQVQNSSGRVLPAQETESEERDGLFYVTVRANVSSSGNYSCVVTQEEFCHQINSTTFVPIGSTTGRDAAIGVLVMLVVLVAIAAVVFYFKFKAVKGELAAASNQSTADACTPAPEELHHLKK</sequence>
<dbReference type="GO" id="GO:0016020">
    <property type="term" value="C:membrane"/>
    <property type="evidence" value="ECO:0007669"/>
    <property type="project" value="UniProtKB-SubCell"/>
</dbReference>
<dbReference type="EMBL" id="RHFK02000017">
    <property type="protein sequence ID" value="TWW61434.1"/>
    <property type="molecule type" value="Genomic_DNA"/>
</dbReference>
<dbReference type="InterPro" id="IPR036179">
    <property type="entry name" value="Ig-like_dom_sf"/>
</dbReference>
<keyword evidence="4" id="KW-0812">Transmembrane</keyword>
<evidence type="ECO:0000313" key="6">
    <source>
        <dbReference type="EMBL" id="TWW61434.1"/>
    </source>
</evidence>
<keyword evidence="7" id="KW-1185">Reference proteome</keyword>
<evidence type="ECO:0000313" key="7">
    <source>
        <dbReference type="Proteomes" id="UP000324091"/>
    </source>
</evidence>
<dbReference type="SUPFAM" id="SSF48726">
    <property type="entry name" value="Immunoglobulin"/>
    <property type="match status" value="1"/>
</dbReference>
<name>A0A5C6N1H3_9TELE</name>
<evidence type="ECO:0000256" key="1">
    <source>
        <dbReference type="ARBA" id="ARBA00004370"/>
    </source>
</evidence>
<keyword evidence="3" id="KW-0393">Immunoglobulin domain</keyword>